<dbReference type="EMBL" id="JANAVB010036832">
    <property type="protein sequence ID" value="KAJ6802851.1"/>
    <property type="molecule type" value="Genomic_DNA"/>
</dbReference>
<feature type="compositionally biased region" description="Basic and acidic residues" evidence="1">
    <location>
        <begin position="74"/>
        <end position="84"/>
    </location>
</feature>
<evidence type="ECO:0000313" key="2">
    <source>
        <dbReference type="EMBL" id="KAJ6802851.1"/>
    </source>
</evidence>
<sequence>MVLQGTGGGEAPARGKRSERGLDHAEEVGGGEKGRLSASLRWRRRGGRVGRREGSGGSTGLEGTGVSGCAAGGGRDHGRQRGLEWTRALAG</sequence>
<gene>
    <name evidence="3" type="ORF">M6B38_153000</name>
    <name evidence="2" type="ORF">M6B38_190795</name>
</gene>
<reference evidence="2" key="1">
    <citation type="journal article" date="2023" name="GigaByte">
        <title>Genome assembly of the bearded iris, Iris pallida Lam.</title>
        <authorList>
            <person name="Bruccoleri R.E."/>
            <person name="Oakeley E.J."/>
            <person name="Faust A.M.E."/>
            <person name="Altorfer M."/>
            <person name="Dessus-Babus S."/>
            <person name="Burckhardt D."/>
            <person name="Oertli M."/>
            <person name="Naumann U."/>
            <person name="Petersen F."/>
            <person name="Wong J."/>
        </authorList>
    </citation>
    <scope>NUCLEOTIDE SEQUENCE</scope>
    <source>
        <strain evidence="2">GSM-AAB239-AS_SAM_17_03QT</strain>
    </source>
</reference>
<evidence type="ECO:0000313" key="4">
    <source>
        <dbReference type="Proteomes" id="UP001140949"/>
    </source>
</evidence>
<dbReference type="Proteomes" id="UP001140949">
    <property type="component" value="Unassembled WGS sequence"/>
</dbReference>
<dbReference type="EMBL" id="JANAVB010031617">
    <property type="protein sequence ID" value="KAJ6811505.1"/>
    <property type="molecule type" value="Genomic_DNA"/>
</dbReference>
<reference evidence="2" key="2">
    <citation type="submission" date="2023-04" db="EMBL/GenBank/DDBJ databases">
        <authorList>
            <person name="Bruccoleri R.E."/>
            <person name="Oakeley E.J."/>
            <person name="Faust A.-M."/>
            <person name="Dessus-Babus S."/>
            <person name="Altorfer M."/>
            <person name="Burckhardt D."/>
            <person name="Oertli M."/>
            <person name="Naumann U."/>
            <person name="Petersen F."/>
            <person name="Wong J."/>
        </authorList>
    </citation>
    <scope>NUCLEOTIDE SEQUENCE</scope>
    <source>
        <strain evidence="2">GSM-AAB239-AS_SAM_17_03QT</strain>
        <tissue evidence="2">Leaf</tissue>
    </source>
</reference>
<protein>
    <submittedName>
        <fullName evidence="2">Vegetative cell wall protein gp1-like</fullName>
    </submittedName>
</protein>
<comment type="caution">
    <text evidence="2">The sequence shown here is derived from an EMBL/GenBank/DDBJ whole genome shotgun (WGS) entry which is preliminary data.</text>
</comment>
<proteinExistence type="predicted"/>
<feature type="compositionally biased region" description="Basic and acidic residues" evidence="1">
    <location>
        <begin position="16"/>
        <end position="35"/>
    </location>
</feature>
<name>A0AAX6EFU3_IRIPA</name>
<feature type="region of interest" description="Disordered" evidence="1">
    <location>
        <begin position="1"/>
        <end position="91"/>
    </location>
</feature>
<accession>A0AAX6EFU3</accession>
<evidence type="ECO:0000256" key="1">
    <source>
        <dbReference type="SAM" id="MobiDB-lite"/>
    </source>
</evidence>
<keyword evidence="4" id="KW-1185">Reference proteome</keyword>
<dbReference type="AlphaFoldDB" id="A0AAX6EFU3"/>
<feature type="compositionally biased region" description="Gly residues" evidence="1">
    <location>
        <begin position="1"/>
        <end position="10"/>
    </location>
</feature>
<organism evidence="2 4">
    <name type="scientific">Iris pallida</name>
    <name type="common">Sweet iris</name>
    <dbReference type="NCBI Taxonomy" id="29817"/>
    <lineage>
        <taxon>Eukaryota</taxon>
        <taxon>Viridiplantae</taxon>
        <taxon>Streptophyta</taxon>
        <taxon>Embryophyta</taxon>
        <taxon>Tracheophyta</taxon>
        <taxon>Spermatophyta</taxon>
        <taxon>Magnoliopsida</taxon>
        <taxon>Liliopsida</taxon>
        <taxon>Asparagales</taxon>
        <taxon>Iridaceae</taxon>
        <taxon>Iridoideae</taxon>
        <taxon>Irideae</taxon>
        <taxon>Iris</taxon>
    </lineage>
</organism>
<evidence type="ECO:0000313" key="3">
    <source>
        <dbReference type="EMBL" id="KAJ6811505.1"/>
    </source>
</evidence>
<feature type="compositionally biased region" description="Gly residues" evidence="1">
    <location>
        <begin position="55"/>
        <end position="73"/>
    </location>
</feature>